<dbReference type="Gene3D" id="3.30.565.10">
    <property type="entry name" value="Histidine kinase-like ATPase, C-terminal domain"/>
    <property type="match status" value="1"/>
</dbReference>
<evidence type="ECO:0000256" key="2">
    <source>
        <dbReference type="ARBA" id="ARBA00012438"/>
    </source>
</evidence>
<evidence type="ECO:0000259" key="7">
    <source>
        <dbReference type="PROSITE" id="PS50113"/>
    </source>
</evidence>
<dbReference type="InterPro" id="IPR036890">
    <property type="entry name" value="HATPase_C_sf"/>
</dbReference>
<dbReference type="SUPFAM" id="SSF55785">
    <property type="entry name" value="PYP-like sensor domain (PAS domain)"/>
    <property type="match status" value="1"/>
</dbReference>
<dbReference type="Pfam" id="PF00512">
    <property type="entry name" value="HisKA"/>
    <property type="match status" value="1"/>
</dbReference>
<reference evidence="8 9" key="1">
    <citation type="submission" date="2018-05" db="EMBL/GenBank/DDBJ databases">
        <title>Genomic Encyclopedia of Type Strains, Phase IV (KMG-V): Genome sequencing to study the core and pangenomes of soil and plant-associated prokaryotes.</title>
        <authorList>
            <person name="Whitman W."/>
        </authorList>
    </citation>
    <scope>NUCLEOTIDE SEQUENCE [LARGE SCALE GENOMIC DNA]</scope>
    <source>
        <strain evidence="8 9">SCZa-39</strain>
    </source>
</reference>
<dbReference type="Pfam" id="PF02518">
    <property type="entry name" value="HATPase_c"/>
    <property type="match status" value="1"/>
</dbReference>
<dbReference type="PROSITE" id="PS50110">
    <property type="entry name" value="RESPONSE_REGULATORY"/>
    <property type="match status" value="1"/>
</dbReference>
<dbReference type="RefSeq" id="WP_112177802.1">
    <property type="nucleotide sequence ID" value="NZ_QEOB01000040.1"/>
</dbReference>
<dbReference type="Gene3D" id="2.10.70.100">
    <property type="match status" value="1"/>
</dbReference>
<dbReference type="InterPro" id="IPR011006">
    <property type="entry name" value="CheY-like_superfamily"/>
</dbReference>
<dbReference type="InterPro" id="IPR001789">
    <property type="entry name" value="Sig_transdc_resp-reg_receiver"/>
</dbReference>
<dbReference type="SUPFAM" id="SSF47384">
    <property type="entry name" value="Homodimeric domain of signal transducing histidine kinase"/>
    <property type="match status" value="1"/>
</dbReference>
<dbReference type="InterPro" id="IPR003661">
    <property type="entry name" value="HisK_dim/P_dom"/>
</dbReference>
<dbReference type="InterPro" id="IPR005467">
    <property type="entry name" value="His_kinase_dom"/>
</dbReference>
<sequence>MMKVPDFSRCPALVFTPMGRDAAVAVALLKETGALAHVCRDVVHFVAMLGEGICCAIVTDEGLRDADLKPLENWVSAQPTWSDFPFIILTQRGGAPDRDPELARLAATLGNVTFLERPFHPRTFISAVGTALRGRARQFEARLRIDELHEGEARLQTALTAGKLGTWELELSALALKASPACPPVFGYAPGESFTYTDLIASISPGDRSRMADAISRSHETGCDLAIELCTIWPDGTFHWADMHARLLRDHAQKTARLVGVASDITLRRMTEDSMQRDYDLLEARVAQRTAELERTHQLVLEEIRQRQRAEELLRQAHKMEMIGQLTGGVAHDFNNLLMAIMANLELLRKEPQDGVRATRLIDGALRGAQRGAALTQRLLAFARQQDLKVEPTHLPALVRGMTDLLERSVGPRVALELNLPDDIPLTLADGNQVELALLNLAVNARDAMPEGGALSIAVEEVHSCGEDGLAAGSYVRLIVRDTGKGMDLDTLAKATEPFFTTKEPGKGTGLGLSMIHGLALQLNGALRLQSEPGRGTRAELSLPVTAQRLTPESPKEDEQAEGIANGPTQASILLVDDDALIATSTAYLLQDMGHEVIEVDSGAAALEILKGGQWIDLMITDYSMPQMTGLELALAARELRPGLPVILATGYAELPQGTGIEILRLRKPYRQHQLAAEITRALRYARPTHRSP</sequence>
<dbReference type="Gene3D" id="3.40.50.2300">
    <property type="match status" value="1"/>
</dbReference>
<evidence type="ECO:0000256" key="1">
    <source>
        <dbReference type="ARBA" id="ARBA00000085"/>
    </source>
</evidence>
<feature type="domain" description="Histidine kinase" evidence="5">
    <location>
        <begin position="329"/>
        <end position="547"/>
    </location>
</feature>
<dbReference type="PROSITE" id="PS50109">
    <property type="entry name" value="HIS_KIN"/>
    <property type="match status" value="1"/>
</dbReference>
<dbReference type="InterPro" id="IPR036097">
    <property type="entry name" value="HisK_dim/P_sf"/>
</dbReference>
<evidence type="ECO:0000259" key="6">
    <source>
        <dbReference type="PROSITE" id="PS50110"/>
    </source>
</evidence>
<dbReference type="InterPro" id="IPR003594">
    <property type="entry name" value="HATPase_dom"/>
</dbReference>
<accession>A0ABX5KCR1</accession>
<dbReference type="SMART" id="SM00388">
    <property type="entry name" value="HisKA"/>
    <property type="match status" value="1"/>
</dbReference>
<name>A0ABX5KCR1_9BURK</name>
<evidence type="ECO:0000256" key="3">
    <source>
        <dbReference type="ARBA" id="ARBA00022553"/>
    </source>
</evidence>
<keyword evidence="3 4" id="KW-0597">Phosphoprotein</keyword>
<dbReference type="EC" id="2.7.13.3" evidence="2"/>
<feature type="modified residue" description="4-aspartylphosphate" evidence="4">
    <location>
        <position position="622"/>
    </location>
</feature>
<feature type="domain" description="PAC" evidence="7">
    <location>
        <begin position="225"/>
        <end position="277"/>
    </location>
</feature>
<gene>
    <name evidence="8" type="ORF">C7402_1404</name>
</gene>
<dbReference type="InterPro" id="IPR000700">
    <property type="entry name" value="PAS-assoc_C"/>
</dbReference>
<evidence type="ECO:0000256" key="4">
    <source>
        <dbReference type="PROSITE-ProRule" id="PRU00169"/>
    </source>
</evidence>
<keyword evidence="9" id="KW-1185">Reference proteome</keyword>
<dbReference type="Pfam" id="PF08447">
    <property type="entry name" value="PAS_3"/>
    <property type="match status" value="1"/>
</dbReference>
<dbReference type="SMART" id="SM00387">
    <property type="entry name" value="HATPase_c"/>
    <property type="match status" value="1"/>
</dbReference>
<dbReference type="InterPro" id="IPR035965">
    <property type="entry name" value="PAS-like_dom_sf"/>
</dbReference>
<dbReference type="EMBL" id="QEOB01000040">
    <property type="protein sequence ID" value="PVX61355.1"/>
    <property type="molecule type" value="Genomic_DNA"/>
</dbReference>
<dbReference type="InterPro" id="IPR004358">
    <property type="entry name" value="Sig_transdc_His_kin-like_C"/>
</dbReference>
<dbReference type="PANTHER" id="PTHR43065:SF42">
    <property type="entry name" value="TWO-COMPONENT SENSOR PPRA"/>
    <property type="match status" value="1"/>
</dbReference>
<dbReference type="SUPFAM" id="SSF52172">
    <property type="entry name" value="CheY-like"/>
    <property type="match status" value="2"/>
</dbReference>
<protein>
    <recommendedName>
        <fullName evidence="2">histidine kinase</fullName>
        <ecNumber evidence="2">2.7.13.3</ecNumber>
    </recommendedName>
</protein>
<dbReference type="Proteomes" id="UP000245712">
    <property type="component" value="Unassembled WGS sequence"/>
</dbReference>
<dbReference type="Pfam" id="PF00072">
    <property type="entry name" value="Response_reg"/>
    <property type="match status" value="1"/>
</dbReference>
<dbReference type="Gene3D" id="1.10.287.130">
    <property type="match status" value="1"/>
</dbReference>
<dbReference type="CDD" id="cd00082">
    <property type="entry name" value="HisKA"/>
    <property type="match status" value="1"/>
</dbReference>
<proteinExistence type="predicted"/>
<evidence type="ECO:0000313" key="8">
    <source>
        <dbReference type="EMBL" id="PVX61355.1"/>
    </source>
</evidence>
<dbReference type="InterPro" id="IPR000014">
    <property type="entry name" value="PAS"/>
</dbReference>
<organism evidence="8 9">
    <name type="scientific">Paraburkholderia unamae</name>
    <dbReference type="NCBI Taxonomy" id="219649"/>
    <lineage>
        <taxon>Bacteria</taxon>
        <taxon>Pseudomonadati</taxon>
        <taxon>Pseudomonadota</taxon>
        <taxon>Betaproteobacteria</taxon>
        <taxon>Burkholderiales</taxon>
        <taxon>Burkholderiaceae</taxon>
        <taxon>Paraburkholderia</taxon>
    </lineage>
</organism>
<comment type="caution">
    <text evidence="8">The sequence shown here is derived from an EMBL/GenBank/DDBJ whole genome shotgun (WGS) entry which is preliminary data.</text>
</comment>
<comment type="catalytic activity">
    <reaction evidence="1">
        <text>ATP + protein L-histidine = ADP + protein N-phospho-L-histidine.</text>
        <dbReference type="EC" id="2.7.13.3"/>
    </reaction>
</comment>
<dbReference type="PANTHER" id="PTHR43065">
    <property type="entry name" value="SENSOR HISTIDINE KINASE"/>
    <property type="match status" value="1"/>
</dbReference>
<dbReference type="CDD" id="cd00130">
    <property type="entry name" value="PAS"/>
    <property type="match status" value="1"/>
</dbReference>
<dbReference type="Gene3D" id="3.30.450.20">
    <property type="entry name" value="PAS domain"/>
    <property type="match status" value="1"/>
</dbReference>
<feature type="domain" description="Response regulatory" evidence="6">
    <location>
        <begin position="572"/>
        <end position="683"/>
    </location>
</feature>
<evidence type="ECO:0000259" key="5">
    <source>
        <dbReference type="PROSITE" id="PS50109"/>
    </source>
</evidence>
<dbReference type="PRINTS" id="PR00344">
    <property type="entry name" value="BCTRLSENSOR"/>
</dbReference>
<dbReference type="InterPro" id="IPR013655">
    <property type="entry name" value="PAS_fold_3"/>
</dbReference>
<dbReference type="SUPFAM" id="SSF55874">
    <property type="entry name" value="ATPase domain of HSP90 chaperone/DNA topoisomerase II/histidine kinase"/>
    <property type="match status" value="1"/>
</dbReference>
<dbReference type="SMART" id="SM00448">
    <property type="entry name" value="REC"/>
    <property type="match status" value="1"/>
</dbReference>
<dbReference type="PROSITE" id="PS50113">
    <property type="entry name" value="PAC"/>
    <property type="match status" value="1"/>
</dbReference>
<evidence type="ECO:0000313" key="9">
    <source>
        <dbReference type="Proteomes" id="UP000245712"/>
    </source>
</evidence>